<dbReference type="PANTHER" id="PTHR43537">
    <property type="entry name" value="TRANSCRIPTIONAL REGULATOR, GNTR FAMILY"/>
    <property type="match status" value="1"/>
</dbReference>
<dbReference type="SMART" id="SM00895">
    <property type="entry name" value="FCD"/>
    <property type="match status" value="1"/>
</dbReference>
<keyword evidence="2" id="KW-0238">DNA-binding</keyword>
<dbReference type="Gene3D" id="1.10.10.10">
    <property type="entry name" value="Winged helix-like DNA-binding domain superfamily/Winged helix DNA-binding domain"/>
    <property type="match status" value="1"/>
</dbReference>
<dbReference type="InterPro" id="IPR008920">
    <property type="entry name" value="TF_FadR/GntR_C"/>
</dbReference>
<dbReference type="SUPFAM" id="SSF48008">
    <property type="entry name" value="GntR ligand-binding domain-like"/>
    <property type="match status" value="1"/>
</dbReference>
<dbReference type="InterPro" id="IPR036388">
    <property type="entry name" value="WH-like_DNA-bd_sf"/>
</dbReference>
<protein>
    <recommendedName>
        <fullName evidence="4">HTH gntR-type domain-containing protein</fullName>
    </recommendedName>
</protein>
<feature type="domain" description="HTH gntR-type" evidence="4">
    <location>
        <begin position="10"/>
        <end position="77"/>
    </location>
</feature>
<dbReference type="STRING" id="1926881.BTJ39_02435"/>
<evidence type="ECO:0000256" key="1">
    <source>
        <dbReference type="ARBA" id="ARBA00023015"/>
    </source>
</evidence>
<evidence type="ECO:0000259" key="4">
    <source>
        <dbReference type="PROSITE" id="PS50949"/>
    </source>
</evidence>
<keyword evidence="3" id="KW-0804">Transcription</keyword>
<evidence type="ECO:0000313" key="6">
    <source>
        <dbReference type="Proteomes" id="UP000190667"/>
    </source>
</evidence>
<dbReference type="Gene3D" id="1.20.120.530">
    <property type="entry name" value="GntR ligand-binding domain-like"/>
    <property type="match status" value="1"/>
</dbReference>
<gene>
    <name evidence="5" type="ORF">BTJ39_02435</name>
</gene>
<organism evidence="5 6">
    <name type="scientific">Izhakiella australiensis</name>
    <dbReference type="NCBI Taxonomy" id="1926881"/>
    <lineage>
        <taxon>Bacteria</taxon>
        <taxon>Pseudomonadati</taxon>
        <taxon>Pseudomonadota</taxon>
        <taxon>Gammaproteobacteria</taxon>
        <taxon>Enterobacterales</taxon>
        <taxon>Erwiniaceae</taxon>
        <taxon>Izhakiella</taxon>
    </lineage>
</organism>
<keyword evidence="6" id="KW-1185">Reference proteome</keyword>
<dbReference type="SMART" id="SM00345">
    <property type="entry name" value="HTH_GNTR"/>
    <property type="match status" value="1"/>
</dbReference>
<evidence type="ECO:0000256" key="3">
    <source>
        <dbReference type="ARBA" id="ARBA00023163"/>
    </source>
</evidence>
<dbReference type="CDD" id="cd07377">
    <property type="entry name" value="WHTH_GntR"/>
    <property type="match status" value="1"/>
</dbReference>
<evidence type="ECO:0000256" key="2">
    <source>
        <dbReference type="ARBA" id="ARBA00023125"/>
    </source>
</evidence>
<dbReference type="InterPro" id="IPR011711">
    <property type="entry name" value="GntR_C"/>
</dbReference>
<dbReference type="Pfam" id="PF07729">
    <property type="entry name" value="FCD"/>
    <property type="match status" value="1"/>
</dbReference>
<dbReference type="SUPFAM" id="SSF46785">
    <property type="entry name" value="Winged helix' DNA-binding domain"/>
    <property type="match status" value="1"/>
</dbReference>
<dbReference type="OrthoDB" id="7003764at2"/>
<name>A0A1S8YT72_9GAMM</name>
<reference evidence="5 6" key="1">
    <citation type="submission" date="2016-12" db="EMBL/GenBank/DDBJ databases">
        <title>Izhakiella australiana sp. nov. of genus Izhakiella isolated from Australian desert.</title>
        <authorList>
            <person name="Ji M."/>
        </authorList>
    </citation>
    <scope>NUCLEOTIDE SEQUENCE [LARGE SCALE GENOMIC DNA]</scope>
    <source>
        <strain evidence="5 6">D4N98</strain>
    </source>
</reference>
<dbReference type="InterPro" id="IPR000524">
    <property type="entry name" value="Tscrpt_reg_HTH_GntR"/>
</dbReference>
<dbReference type="PANTHER" id="PTHR43537:SF51">
    <property type="entry name" value="HTH-TYPE TRANSCRIPTIONAL REGULATOR LGOR-RELATED"/>
    <property type="match status" value="1"/>
</dbReference>
<sequence>MEISQLADREPVVNLVYRELRQAILQGSFPPGARLVETKLAEKLNVSRTPVREAVLKLQSEGLVKRVPGKGLQVQDTRAKISEVLIIRQALEVAAARLACHSGSDEELAEIMRYAQEGQDAIYRGIALRERSTLDRQFHMQLAQASHSQRLISLIEEFYAYSFTELTPSSDHQESVLLQEQHMALANALSRRDADQAESAIRTHLTTVLQFIRSRID</sequence>
<dbReference type="PROSITE" id="PS50949">
    <property type="entry name" value="HTH_GNTR"/>
    <property type="match status" value="1"/>
</dbReference>
<dbReference type="GO" id="GO:0003677">
    <property type="term" value="F:DNA binding"/>
    <property type="evidence" value="ECO:0007669"/>
    <property type="project" value="UniProtKB-KW"/>
</dbReference>
<proteinExistence type="predicted"/>
<dbReference type="RefSeq" id="WP_078001060.1">
    <property type="nucleotide sequence ID" value="NZ_MRUL01000001.1"/>
</dbReference>
<dbReference type="EMBL" id="MRUL01000001">
    <property type="protein sequence ID" value="OON42032.1"/>
    <property type="molecule type" value="Genomic_DNA"/>
</dbReference>
<dbReference type="InterPro" id="IPR036390">
    <property type="entry name" value="WH_DNA-bd_sf"/>
</dbReference>
<accession>A0A1S8YT72</accession>
<keyword evidence="1" id="KW-0805">Transcription regulation</keyword>
<evidence type="ECO:0000313" key="5">
    <source>
        <dbReference type="EMBL" id="OON42032.1"/>
    </source>
</evidence>
<dbReference type="PRINTS" id="PR00035">
    <property type="entry name" value="HTHGNTR"/>
</dbReference>
<dbReference type="Pfam" id="PF00392">
    <property type="entry name" value="GntR"/>
    <property type="match status" value="1"/>
</dbReference>
<comment type="caution">
    <text evidence="5">The sequence shown here is derived from an EMBL/GenBank/DDBJ whole genome shotgun (WGS) entry which is preliminary data.</text>
</comment>
<dbReference type="GO" id="GO:0003700">
    <property type="term" value="F:DNA-binding transcription factor activity"/>
    <property type="evidence" value="ECO:0007669"/>
    <property type="project" value="InterPro"/>
</dbReference>
<dbReference type="AlphaFoldDB" id="A0A1S8YT72"/>
<dbReference type="Proteomes" id="UP000190667">
    <property type="component" value="Unassembled WGS sequence"/>
</dbReference>